<feature type="region of interest" description="Disordered" evidence="1">
    <location>
        <begin position="1"/>
        <end position="21"/>
    </location>
</feature>
<organism evidence="2 3">
    <name type="scientific">Streptomyces rubiginosohelvolus</name>
    <dbReference type="NCBI Taxonomy" id="67362"/>
    <lineage>
        <taxon>Bacteria</taxon>
        <taxon>Bacillati</taxon>
        <taxon>Actinomycetota</taxon>
        <taxon>Actinomycetes</taxon>
        <taxon>Kitasatosporales</taxon>
        <taxon>Streptomycetaceae</taxon>
        <taxon>Streptomyces</taxon>
    </lineage>
</organism>
<dbReference type="EMBL" id="BMUW01000003">
    <property type="protein sequence ID" value="GGZ48213.1"/>
    <property type="molecule type" value="Genomic_DNA"/>
</dbReference>
<sequence length="376" mass="39198">MRVKSGRADRGSVRGRAAEGYAEGARPSAVAAVSGQWLVRGKDGRLAAYARHAGGVLRWTETRPGGPEWSGPDLFEVPHLTHLSLAQGADGYVHFLGRRSVPKGDGPPVVDVVHAIQYQSGRGLTSWHSLGNPRKNSDQASGLGAPVGVVGPTGLVHFFVRTGAGGVMLRRDDKAGVWGSWHNMNARGAEEGMAVTLGPAGTVDLLVPGPGVAMHWRQSAPNGGFTRERDIPVQMAPGSVTALATAPDRCTYYWTDPVTGGVVAHRVGGWLIPLGGAPAEGPVSVLRTVLDGYDCTVLAHRDTDGHVMLAACGTEGEEGGLWWSPAGERTSTAPALATDHAGRVVLASIGLDGALYIARQSPEPGLAMGPARQISH</sequence>
<evidence type="ECO:0000256" key="1">
    <source>
        <dbReference type="SAM" id="MobiDB-lite"/>
    </source>
</evidence>
<proteinExistence type="predicted"/>
<protein>
    <submittedName>
        <fullName evidence="2">Uncharacterized protein</fullName>
    </submittedName>
</protein>
<evidence type="ECO:0000313" key="3">
    <source>
        <dbReference type="Proteomes" id="UP000624183"/>
    </source>
</evidence>
<dbReference type="Proteomes" id="UP000624183">
    <property type="component" value="Unassembled WGS sequence"/>
</dbReference>
<evidence type="ECO:0000313" key="2">
    <source>
        <dbReference type="EMBL" id="GGZ48213.1"/>
    </source>
</evidence>
<keyword evidence="3" id="KW-1185">Reference proteome</keyword>
<gene>
    <name evidence="2" type="ORF">GCM10010328_23480</name>
</gene>
<comment type="caution">
    <text evidence="2">The sequence shown here is derived from an EMBL/GenBank/DDBJ whole genome shotgun (WGS) entry which is preliminary data.</text>
</comment>
<feature type="compositionally biased region" description="Basic and acidic residues" evidence="1">
    <location>
        <begin position="1"/>
        <end position="12"/>
    </location>
</feature>
<name>A0ABQ3BK26_9ACTN</name>
<reference evidence="3" key="1">
    <citation type="journal article" date="2019" name="Int. J. Syst. Evol. Microbiol.">
        <title>The Global Catalogue of Microorganisms (GCM) 10K type strain sequencing project: providing services to taxonomists for standard genome sequencing and annotation.</title>
        <authorList>
            <consortium name="The Broad Institute Genomics Platform"/>
            <consortium name="The Broad Institute Genome Sequencing Center for Infectious Disease"/>
            <person name="Wu L."/>
            <person name="Ma J."/>
        </authorList>
    </citation>
    <scope>NUCLEOTIDE SEQUENCE [LARGE SCALE GENOMIC DNA]</scope>
    <source>
        <strain evidence="3">JCM 4602</strain>
    </source>
</reference>
<dbReference type="SUPFAM" id="SSF89372">
    <property type="entry name" value="Fucose-specific lectin"/>
    <property type="match status" value="1"/>
</dbReference>
<accession>A0ABQ3BK26</accession>